<accession>A0ACD3A1G1</accession>
<dbReference type="Proteomes" id="UP000308600">
    <property type="component" value="Unassembled WGS sequence"/>
</dbReference>
<evidence type="ECO:0000313" key="2">
    <source>
        <dbReference type="Proteomes" id="UP000308600"/>
    </source>
</evidence>
<name>A0ACD3A1G1_9AGAR</name>
<protein>
    <submittedName>
        <fullName evidence="1">Uncharacterized protein</fullName>
    </submittedName>
</protein>
<organism evidence="1 2">
    <name type="scientific">Pluteus cervinus</name>
    <dbReference type="NCBI Taxonomy" id="181527"/>
    <lineage>
        <taxon>Eukaryota</taxon>
        <taxon>Fungi</taxon>
        <taxon>Dikarya</taxon>
        <taxon>Basidiomycota</taxon>
        <taxon>Agaricomycotina</taxon>
        <taxon>Agaricomycetes</taxon>
        <taxon>Agaricomycetidae</taxon>
        <taxon>Agaricales</taxon>
        <taxon>Pluteineae</taxon>
        <taxon>Pluteaceae</taxon>
        <taxon>Pluteus</taxon>
    </lineage>
</organism>
<proteinExistence type="predicted"/>
<reference evidence="1 2" key="1">
    <citation type="journal article" date="2019" name="Nat. Ecol. Evol.">
        <title>Megaphylogeny resolves global patterns of mushroom evolution.</title>
        <authorList>
            <person name="Varga T."/>
            <person name="Krizsan K."/>
            <person name="Foldi C."/>
            <person name="Dima B."/>
            <person name="Sanchez-Garcia M."/>
            <person name="Sanchez-Ramirez S."/>
            <person name="Szollosi G.J."/>
            <person name="Szarkandi J.G."/>
            <person name="Papp V."/>
            <person name="Albert L."/>
            <person name="Andreopoulos W."/>
            <person name="Angelini C."/>
            <person name="Antonin V."/>
            <person name="Barry K.W."/>
            <person name="Bougher N.L."/>
            <person name="Buchanan P."/>
            <person name="Buyck B."/>
            <person name="Bense V."/>
            <person name="Catcheside P."/>
            <person name="Chovatia M."/>
            <person name="Cooper J."/>
            <person name="Damon W."/>
            <person name="Desjardin D."/>
            <person name="Finy P."/>
            <person name="Geml J."/>
            <person name="Haridas S."/>
            <person name="Hughes K."/>
            <person name="Justo A."/>
            <person name="Karasinski D."/>
            <person name="Kautmanova I."/>
            <person name="Kiss B."/>
            <person name="Kocsube S."/>
            <person name="Kotiranta H."/>
            <person name="LaButti K.M."/>
            <person name="Lechner B.E."/>
            <person name="Liimatainen K."/>
            <person name="Lipzen A."/>
            <person name="Lukacs Z."/>
            <person name="Mihaltcheva S."/>
            <person name="Morgado L.N."/>
            <person name="Niskanen T."/>
            <person name="Noordeloos M.E."/>
            <person name="Ohm R.A."/>
            <person name="Ortiz-Santana B."/>
            <person name="Ovrebo C."/>
            <person name="Racz N."/>
            <person name="Riley R."/>
            <person name="Savchenko A."/>
            <person name="Shiryaev A."/>
            <person name="Soop K."/>
            <person name="Spirin V."/>
            <person name="Szebenyi C."/>
            <person name="Tomsovsky M."/>
            <person name="Tulloss R.E."/>
            <person name="Uehling J."/>
            <person name="Grigoriev I.V."/>
            <person name="Vagvolgyi C."/>
            <person name="Papp T."/>
            <person name="Martin F.M."/>
            <person name="Miettinen O."/>
            <person name="Hibbett D.S."/>
            <person name="Nagy L.G."/>
        </authorList>
    </citation>
    <scope>NUCLEOTIDE SEQUENCE [LARGE SCALE GENOMIC DNA]</scope>
    <source>
        <strain evidence="1 2">NL-1719</strain>
    </source>
</reference>
<keyword evidence="2" id="KW-1185">Reference proteome</keyword>
<sequence length="460" mass="51323">MSNTPESGQVECRYTPADLKGLIKAQLANLIRRQPDKWPFSSTFNPSKMQRGEMANLLLDVNHGFTKTVNSESITLPTPTIQNDKSTQLTQLEGSSFLVQTSSQTLGDPTSTSGGLGRGQDAPPCDPQPQAITLPALGDNGSTSPVSEPTDMVSVAIYIEDHRTIPHDKRVFKTNLIRAAIRESMGVGQDGVFVYARDVVKELFEHVHTKMQGPLEVGCPDPQDHDFVEYFYKFDDLGIPPIDGQHFNPELLLVDPKDKLYVHLKLAFPLSIKGQDVNDPLIDRSDHKLPGDLKPLEVVRARANLKDHRSQNRGRPYSAKKGEMAIWLRDEAENTTGYPRFKAGFHHTIQNPDIVFTWQFANDFYRLYRKTTFTSQLPSMSSRPCVQITRKAIQSALQVGETWLTQAIEAIEILDRYGPGGTNPSPGVVQELGTVRTPPRGRAYLLEFLRLASQNNGNVY</sequence>
<gene>
    <name evidence="1" type="ORF">BDN72DRAFT_966063</name>
</gene>
<dbReference type="EMBL" id="ML208968">
    <property type="protein sequence ID" value="TFK59473.1"/>
    <property type="molecule type" value="Genomic_DNA"/>
</dbReference>
<evidence type="ECO:0000313" key="1">
    <source>
        <dbReference type="EMBL" id="TFK59473.1"/>
    </source>
</evidence>